<evidence type="ECO:0000256" key="2">
    <source>
        <dbReference type="PROSITE-ProRule" id="PRU01331"/>
    </source>
</evidence>
<dbReference type="SUPFAM" id="SSF55931">
    <property type="entry name" value="Glutamine synthetase/guanido kinase"/>
    <property type="match status" value="1"/>
</dbReference>
<dbReference type="InterPro" id="IPR014746">
    <property type="entry name" value="Gln_synth/guanido_kin_cat_dom"/>
</dbReference>
<dbReference type="SMART" id="SM01230">
    <property type="entry name" value="Gln-synt_C"/>
    <property type="match status" value="1"/>
</dbReference>
<evidence type="ECO:0000256" key="1">
    <source>
        <dbReference type="ARBA" id="ARBA00022598"/>
    </source>
</evidence>
<dbReference type="Proteomes" id="UP001174932">
    <property type="component" value="Unassembled WGS sequence"/>
</dbReference>
<dbReference type="InterPro" id="IPR008146">
    <property type="entry name" value="Gln_synth_cat_dom"/>
</dbReference>
<reference evidence="5" key="2">
    <citation type="submission" date="2023-07" db="EMBL/GenBank/DDBJ databases">
        <authorList>
            <person name="Shen H."/>
        </authorList>
    </citation>
    <scope>NUCLEOTIDE SEQUENCE</scope>
    <source>
        <strain evidence="5">TNR-22</strain>
    </source>
</reference>
<comment type="similarity">
    <text evidence="2 3">Belongs to the glutamine synthetase family.</text>
</comment>
<dbReference type="Pfam" id="PF00120">
    <property type="entry name" value="Gln-synt_C"/>
    <property type="match status" value="1"/>
</dbReference>
<evidence type="ECO:0000256" key="3">
    <source>
        <dbReference type="RuleBase" id="RU000384"/>
    </source>
</evidence>
<feature type="domain" description="GS catalytic" evidence="4">
    <location>
        <begin position="110"/>
        <end position="447"/>
    </location>
</feature>
<gene>
    <name evidence="5" type="ORF">Q4481_15400</name>
</gene>
<comment type="caution">
    <text evidence="5">The sequence shown here is derived from an EMBL/GenBank/DDBJ whole genome shotgun (WGS) entry which is preliminary data.</text>
</comment>
<keyword evidence="1" id="KW-0436">Ligase</keyword>
<sequence>MAPKDKHTDDFTSALDALGARAVHIGVVDPEGEFRDKLVSAEKAAKLAKSGYPFCEVLYFWDIAENTFRDGAFIDRPAKIDTETIRSYPFAENAALCLADFEGDFGRRSPRNVCREQISQAAELGFDVFSAFEFEFFVFDETAESLRAKDYRDLTHFAQGNRTYSLQTSALHGDLLAGLEQTMNRMDVRLDAIHTELGPGCFEAPLTYAKGMKSPDDAFLFKNFARAYFARNGKTVSFMSKLSPNLSGQSGHLHISLRDKAGKAVFADPAHPDGLSQTALHFIGGLLRYMPELLAMCSSTVNAYKRLVPGAWAPTSANWGVQNRTAAVRVINDQPEATRVEFRVPSADTNPYLALSLLLGAGLEGIREGIQPPPSSAENFYLAPKDPKTSFPRDLWEAADRLERSAIARKLYGDDFVDSFVESRRVEFSAYQKQVSEWEIRRYLGVV</sequence>
<proteinExistence type="inferred from homology"/>
<dbReference type="Gene3D" id="3.30.590.10">
    <property type="entry name" value="Glutamine synthetase/guanido kinase, catalytic domain"/>
    <property type="match status" value="1"/>
</dbReference>
<protein>
    <submittedName>
        <fullName evidence="5">Glutamine synthetase</fullName>
    </submittedName>
</protein>
<dbReference type="PANTHER" id="PTHR43785:SF12">
    <property type="entry name" value="TYPE-1 GLUTAMINE SYNTHETASE 2"/>
    <property type="match status" value="1"/>
</dbReference>
<evidence type="ECO:0000259" key="4">
    <source>
        <dbReference type="PROSITE" id="PS51987"/>
    </source>
</evidence>
<name>A0ABT8YP01_9HYPH</name>
<dbReference type="EMBL" id="JAUOZU010000010">
    <property type="protein sequence ID" value="MDO6965351.1"/>
    <property type="molecule type" value="Genomic_DNA"/>
</dbReference>
<reference evidence="5" key="1">
    <citation type="journal article" date="2015" name="Int. J. Syst. Evol. Microbiol.">
        <title>Rhizobium alvei sp. nov., isolated from a freshwater river.</title>
        <authorList>
            <person name="Sheu S.Y."/>
            <person name="Huang H.W."/>
            <person name="Young C.C."/>
            <person name="Chen W.M."/>
        </authorList>
    </citation>
    <scope>NUCLEOTIDE SEQUENCE</scope>
    <source>
        <strain evidence="5">TNR-22</strain>
    </source>
</reference>
<accession>A0ABT8YP01</accession>
<evidence type="ECO:0000313" key="6">
    <source>
        <dbReference type="Proteomes" id="UP001174932"/>
    </source>
</evidence>
<evidence type="ECO:0000313" key="5">
    <source>
        <dbReference type="EMBL" id="MDO6965351.1"/>
    </source>
</evidence>
<dbReference type="PANTHER" id="PTHR43785">
    <property type="entry name" value="GAMMA-GLUTAMYLPUTRESCINE SYNTHETASE"/>
    <property type="match status" value="1"/>
</dbReference>
<keyword evidence="6" id="KW-1185">Reference proteome</keyword>
<organism evidence="5 6">
    <name type="scientific">Rhizobium alvei</name>
    <dbReference type="NCBI Taxonomy" id="1132659"/>
    <lineage>
        <taxon>Bacteria</taxon>
        <taxon>Pseudomonadati</taxon>
        <taxon>Pseudomonadota</taxon>
        <taxon>Alphaproteobacteria</taxon>
        <taxon>Hyphomicrobiales</taxon>
        <taxon>Rhizobiaceae</taxon>
        <taxon>Rhizobium/Agrobacterium group</taxon>
        <taxon>Rhizobium</taxon>
    </lineage>
</organism>
<dbReference type="RefSeq" id="WP_304377275.1">
    <property type="nucleotide sequence ID" value="NZ_JAUOZU010000010.1"/>
</dbReference>
<dbReference type="PROSITE" id="PS51987">
    <property type="entry name" value="GS_CATALYTIC"/>
    <property type="match status" value="1"/>
</dbReference>